<dbReference type="OrthoDB" id="5500342at2"/>
<dbReference type="InterPro" id="IPR046149">
    <property type="entry name" value="DUF6151"/>
</dbReference>
<dbReference type="EMBL" id="QGGV01000003">
    <property type="protein sequence ID" value="PWK57018.1"/>
    <property type="molecule type" value="Genomic_DNA"/>
</dbReference>
<sequence length="189" mass="20272">MTDRTCDWRCDCGKMHARIGLSKGTRIVCACKDCQAHARHLGRGDRMDARGGTDLLLTTVDRVEMLEGQEHLQSLRLTKKGPIRWYAGCCGTPFVNSAGTPGVPHAGVIAWNLTPRDALPPLAARMMDKGSPKSGALAVVGAIVRHLSHVAGARLSGRYKATPFFDAKGAPVSAPKVLDEAERRAAYLG</sequence>
<evidence type="ECO:0000313" key="2">
    <source>
        <dbReference type="Proteomes" id="UP000245390"/>
    </source>
</evidence>
<evidence type="ECO:0000313" key="1">
    <source>
        <dbReference type="EMBL" id="PWK57018.1"/>
    </source>
</evidence>
<gene>
    <name evidence="1" type="ORF">C8D95_103255</name>
</gene>
<name>A0A316G866_9RHOB</name>
<dbReference type="AlphaFoldDB" id="A0A316G866"/>
<proteinExistence type="predicted"/>
<dbReference type="KEGG" id="salo:EF888_09480"/>
<reference evidence="1 2" key="1">
    <citation type="submission" date="2018-05" db="EMBL/GenBank/DDBJ databases">
        <title>Genomic Encyclopedia of Type Strains, Phase IV (KMG-IV): sequencing the most valuable type-strain genomes for metagenomic binning, comparative biology and taxonomic classification.</title>
        <authorList>
            <person name="Goeker M."/>
        </authorList>
    </citation>
    <scope>NUCLEOTIDE SEQUENCE [LARGE SCALE GENOMIC DNA]</scope>
    <source>
        <strain evidence="1 2">DSM 103371</strain>
    </source>
</reference>
<dbReference type="Proteomes" id="UP000245390">
    <property type="component" value="Unassembled WGS sequence"/>
</dbReference>
<organism evidence="1 2">
    <name type="scientific">Silicimonas algicola</name>
    <dbReference type="NCBI Taxonomy" id="1826607"/>
    <lineage>
        <taxon>Bacteria</taxon>
        <taxon>Pseudomonadati</taxon>
        <taxon>Pseudomonadota</taxon>
        <taxon>Alphaproteobacteria</taxon>
        <taxon>Rhodobacterales</taxon>
        <taxon>Paracoccaceae</taxon>
    </lineage>
</organism>
<dbReference type="RefSeq" id="WP_126918546.1">
    <property type="nucleotide sequence ID" value="NZ_CP034588.1"/>
</dbReference>
<keyword evidence="2" id="KW-1185">Reference proteome</keyword>
<accession>A0A316G866</accession>
<dbReference type="Pfam" id="PF19648">
    <property type="entry name" value="DUF6151"/>
    <property type="match status" value="1"/>
</dbReference>
<comment type="caution">
    <text evidence="1">The sequence shown here is derived from an EMBL/GenBank/DDBJ whole genome shotgun (WGS) entry which is preliminary data.</text>
</comment>
<protein>
    <recommendedName>
        <fullName evidence="3">CENP-V/GFA domain-containing protein</fullName>
    </recommendedName>
</protein>
<evidence type="ECO:0008006" key="3">
    <source>
        <dbReference type="Google" id="ProtNLM"/>
    </source>
</evidence>